<evidence type="ECO:0000313" key="12">
    <source>
        <dbReference type="Proteomes" id="UP000182932"/>
    </source>
</evidence>
<comment type="caution">
    <text evidence="11">The sequence shown here is derived from an EMBL/GenBank/DDBJ whole genome shotgun (WGS) entry which is preliminary data.</text>
</comment>
<keyword evidence="7 9" id="KW-0472">Membrane</keyword>
<dbReference type="SUPFAM" id="SSF56317">
    <property type="entry name" value="Carbon-nitrogen hydrolase"/>
    <property type="match status" value="1"/>
</dbReference>
<evidence type="ECO:0000256" key="1">
    <source>
        <dbReference type="ARBA" id="ARBA00004651"/>
    </source>
</evidence>
<comment type="pathway">
    <text evidence="9">Protein modification; lipoprotein biosynthesis (N-acyl transfer).</text>
</comment>
<feature type="domain" description="CN hydrolase" evidence="10">
    <location>
        <begin position="244"/>
        <end position="480"/>
    </location>
</feature>
<feature type="transmembrane region" description="Helical" evidence="9">
    <location>
        <begin position="100"/>
        <end position="122"/>
    </location>
</feature>
<dbReference type="GO" id="GO:0042158">
    <property type="term" value="P:lipoprotein biosynthetic process"/>
    <property type="evidence" value="ECO:0007669"/>
    <property type="project" value="UniProtKB-UniRule"/>
</dbReference>
<dbReference type="PROSITE" id="PS50263">
    <property type="entry name" value="CN_HYDROLASE"/>
    <property type="match status" value="1"/>
</dbReference>
<feature type="transmembrane region" description="Helical" evidence="9">
    <location>
        <begin position="70"/>
        <end position="88"/>
    </location>
</feature>
<dbReference type="InterPro" id="IPR003010">
    <property type="entry name" value="C-N_Hydrolase"/>
</dbReference>
<dbReference type="GeneID" id="80818047"/>
<evidence type="ECO:0000259" key="10">
    <source>
        <dbReference type="PROSITE" id="PS50263"/>
    </source>
</evidence>
<evidence type="ECO:0000256" key="6">
    <source>
        <dbReference type="ARBA" id="ARBA00022989"/>
    </source>
</evidence>
<comment type="similarity">
    <text evidence="2 9">Belongs to the CN hydrolase family. Apolipoprotein N-acyltransferase subfamily.</text>
</comment>
<organism evidence="11 12">
    <name type="scientific">Marinovum algicola</name>
    <dbReference type="NCBI Taxonomy" id="42444"/>
    <lineage>
        <taxon>Bacteria</taxon>
        <taxon>Pseudomonadati</taxon>
        <taxon>Pseudomonadota</taxon>
        <taxon>Alphaproteobacteria</taxon>
        <taxon>Rhodobacterales</taxon>
        <taxon>Roseobacteraceae</taxon>
        <taxon>Marinovum</taxon>
    </lineage>
</organism>
<evidence type="ECO:0000256" key="5">
    <source>
        <dbReference type="ARBA" id="ARBA00022692"/>
    </source>
</evidence>
<dbReference type="InterPro" id="IPR004563">
    <property type="entry name" value="Apolipo_AcylTrfase"/>
</dbReference>
<evidence type="ECO:0000256" key="4">
    <source>
        <dbReference type="ARBA" id="ARBA00022679"/>
    </source>
</evidence>
<proteinExistence type="inferred from homology"/>
<accession>A0A975W9F4</accession>
<feature type="transmembrane region" description="Helical" evidence="9">
    <location>
        <begin position="205"/>
        <end position="223"/>
    </location>
</feature>
<keyword evidence="6 9" id="KW-1133">Transmembrane helix</keyword>
<dbReference type="GO" id="GO:0005886">
    <property type="term" value="C:plasma membrane"/>
    <property type="evidence" value="ECO:0007669"/>
    <property type="project" value="UniProtKB-SubCell"/>
</dbReference>
<dbReference type="PANTHER" id="PTHR38686">
    <property type="entry name" value="APOLIPOPROTEIN N-ACYLTRANSFERASE"/>
    <property type="match status" value="1"/>
</dbReference>
<evidence type="ECO:0000256" key="2">
    <source>
        <dbReference type="ARBA" id="ARBA00010065"/>
    </source>
</evidence>
<keyword evidence="8 9" id="KW-0012">Acyltransferase</keyword>
<comment type="catalytic activity">
    <reaction evidence="9">
        <text>N-terminal S-1,2-diacyl-sn-glyceryl-L-cysteinyl-[lipoprotein] + a glycerophospholipid = N-acyl-S-1,2-diacyl-sn-glyceryl-L-cysteinyl-[lipoprotein] + a 2-acyl-sn-glycero-3-phospholipid + H(+)</text>
        <dbReference type="Rhea" id="RHEA:48228"/>
        <dbReference type="Rhea" id="RHEA-COMP:14681"/>
        <dbReference type="Rhea" id="RHEA-COMP:14684"/>
        <dbReference type="ChEBI" id="CHEBI:15378"/>
        <dbReference type="ChEBI" id="CHEBI:136912"/>
        <dbReference type="ChEBI" id="CHEBI:140656"/>
        <dbReference type="ChEBI" id="CHEBI:140657"/>
        <dbReference type="ChEBI" id="CHEBI:140660"/>
        <dbReference type="EC" id="2.3.1.269"/>
    </reaction>
</comment>
<dbReference type="InterPro" id="IPR036526">
    <property type="entry name" value="C-N_Hydrolase_sf"/>
</dbReference>
<sequence length="515" mass="55008">MPAAPAHGVAQGLARGLRRHPWRQRLCAALLGALAATGLAPLGWAALGFVALIGLFALSGEPMAPRRAAVLGWFAGTGYFAAGLNWIVEPFLVEPEIYGWMAPFGLIGLAGGLALFRALAFWGAARLGGGPLRLALGLAAVELARGYVLTGFPWALPGYIWTETVFAQLAAWIGPYGLTALTLAMAALPVWLWQRLTVSLPLLKAGRVFGLTVGLGTLLWYAAVTLDARVLPETPETAPVLRLIQPNAPQDQKWDPDMIPVFFNRMVAFSAEGPRPDLILWPESAVPVLLEDAAPTLAYISEQVGGVPLLLGIQRAEGRAFYNSAVLADAEGRAGQVYDKHHLVPFGEYMPFPGFWQRLGITGLAARVESGYAAGPGPALLDLGFARALPLICYEAVFPQYARYRPRPDVLIQLTNDAWFGAHTGPYQHLAQARMRAIETGLPLVRAANTGVSAVIDAKGRIVEALPLNAAGYFDAALPPALPPTPYARTGDMPLLVLLIALGLAAIARRRRIPG</sequence>
<evidence type="ECO:0000313" key="11">
    <source>
        <dbReference type="EMBL" id="SEJ35229.1"/>
    </source>
</evidence>
<dbReference type="Proteomes" id="UP000182932">
    <property type="component" value="Unassembled WGS sequence"/>
</dbReference>
<dbReference type="HAMAP" id="MF_01148">
    <property type="entry name" value="Lnt"/>
    <property type="match status" value="1"/>
</dbReference>
<dbReference type="NCBIfam" id="TIGR00546">
    <property type="entry name" value="lnt"/>
    <property type="match status" value="1"/>
</dbReference>
<dbReference type="CDD" id="cd07571">
    <property type="entry name" value="ALP_N-acyl_transferase"/>
    <property type="match status" value="1"/>
</dbReference>
<protein>
    <recommendedName>
        <fullName evidence="9">Apolipoprotein N-acyltransferase</fullName>
        <shortName evidence="9">ALP N-acyltransferase</shortName>
        <ecNumber evidence="9">2.3.1.269</ecNumber>
    </recommendedName>
</protein>
<dbReference type="Gene3D" id="3.60.110.10">
    <property type="entry name" value="Carbon-nitrogen hydrolase"/>
    <property type="match status" value="1"/>
</dbReference>
<reference evidence="11 12" key="1">
    <citation type="submission" date="2016-10" db="EMBL/GenBank/DDBJ databases">
        <authorList>
            <person name="Varghese N."/>
            <person name="Submissions S."/>
        </authorList>
    </citation>
    <scope>NUCLEOTIDE SEQUENCE [LARGE SCALE GENOMIC DNA]</scope>
    <source>
        <strain evidence="11 12">FF3</strain>
    </source>
</reference>
<feature type="transmembrane region" description="Helical" evidence="9">
    <location>
        <begin position="134"/>
        <end position="156"/>
    </location>
</feature>
<comment type="subcellular location">
    <subcellularLocation>
        <location evidence="1 9">Cell membrane</location>
        <topology evidence="1 9">Multi-pass membrane protein</topology>
    </subcellularLocation>
</comment>
<evidence type="ECO:0000256" key="8">
    <source>
        <dbReference type="ARBA" id="ARBA00023315"/>
    </source>
</evidence>
<evidence type="ECO:0000256" key="7">
    <source>
        <dbReference type="ARBA" id="ARBA00023136"/>
    </source>
</evidence>
<dbReference type="Pfam" id="PF00795">
    <property type="entry name" value="CN_hydrolase"/>
    <property type="match status" value="1"/>
</dbReference>
<keyword evidence="12" id="KW-1185">Reference proteome</keyword>
<evidence type="ECO:0000256" key="9">
    <source>
        <dbReference type="HAMAP-Rule" id="MF_01148"/>
    </source>
</evidence>
<dbReference type="InterPro" id="IPR045378">
    <property type="entry name" value="LNT_N"/>
</dbReference>
<dbReference type="EC" id="2.3.1.269" evidence="9"/>
<name>A0A975W9F4_9RHOB</name>
<dbReference type="RefSeq" id="WP_074836177.1">
    <property type="nucleotide sequence ID" value="NZ_FNYY01000005.1"/>
</dbReference>
<feature type="transmembrane region" description="Helical" evidence="9">
    <location>
        <begin position="28"/>
        <end position="58"/>
    </location>
</feature>
<keyword evidence="4 9" id="KW-0808">Transferase</keyword>
<dbReference type="PANTHER" id="PTHR38686:SF1">
    <property type="entry name" value="APOLIPOPROTEIN N-ACYLTRANSFERASE"/>
    <property type="match status" value="1"/>
</dbReference>
<gene>
    <name evidence="9" type="primary">lnt</name>
    <name evidence="11" type="ORF">SAMN04487940_10579</name>
</gene>
<dbReference type="Pfam" id="PF20154">
    <property type="entry name" value="LNT_N"/>
    <property type="match status" value="1"/>
</dbReference>
<dbReference type="GO" id="GO:0016410">
    <property type="term" value="F:N-acyltransferase activity"/>
    <property type="evidence" value="ECO:0007669"/>
    <property type="project" value="UniProtKB-UniRule"/>
</dbReference>
<feature type="transmembrane region" description="Helical" evidence="9">
    <location>
        <begin position="176"/>
        <end position="193"/>
    </location>
</feature>
<keyword evidence="5 9" id="KW-0812">Transmembrane</keyword>
<dbReference type="EMBL" id="FNYY01000005">
    <property type="protein sequence ID" value="SEJ35229.1"/>
    <property type="molecule type" value="Genomic_DNA"/>
</dbReference>
<keyword evidence="3 9" id="KW-1003">Cell membrane</keyword>
<comment type="function">
    <text evidence="9">Catalyzes the phospholipid dependent N-acylation of the N-terminal cysteine of apolipoprotein, the last step in lipoprotein maturation.</text>
</comment>
<evidence type="ECO:0000256" key="3">
    <source>
        <dbReference type="ARBA" id="ARBA00022475"/>
    </source>
</evidence>
<dbReference type="AlphaFoldDB" id="A0A975W9F4"/>